<dbReference type="SUPFAM" id="SSF46689">
    <property type="entry name" value="Homeodomain-like"/>
    <property type="match status" value="1"/>
</dbReference>
<dbReference type="Proteomes" id="UP001244341">
    <property type="component" value="Chromosome 10b"/>
</dbReference>
<accession>A0ABY8UGQ8</accession>
<evidence type="ECO:0000256" key="1">
    <source>
        <dbReference type="SAM" id="MobiDB-lite"/>
    </source>
</evidence>
<dbReference type="PROSITE" id="PS50090">
    <property type="entry name" value="MYB_LIKE"/>
    <property type="match status" value="2"/>
</dbReference>
<feature type="domain" description="HTH myb-type" evidence="3">
    <location>
        <begin position="70"/>
        <end position="119"/>
    </location>
</feature>
<sequence>MADIEDDIAQDNGLDSRKGAWSAEEDEQLRSLVAQYGTTCWSQIAAGVPGRSGKSCRLRWCNQLDPTVSKLPFSEWEQAVIVRAQSVHQNRWAAIARLLNGRTDNAVKNHWHATLNRKNQNGTLKNKYLEDSASLEWLLANPEHGAPQEQACRAILGRASGRGCLKGKP</sequence>
<protein>
    <submittedName>
        <fullName evidence="4">Uncharacterized protein</fullName>
    </submittedName>
</protein>
<dbReference type="Pfam" id="PF00249">
    <property type="entry name" value="Myb_DNA-binding"/>
    <property type="match status" value="2"/>
</dbReference>
<dbReference type="CDD" id="cd00167">
    <property type="entry name" value="SANT"/>
    <property type="match status" value="2"/>
</dbReference>
<evidence type="ECO:0000259" key="3">
    <source>
        <dbReference type="PROSITE" id="PS51294"/>
    </source>
</evidence>
<dbReference type="SMART" id="SM00717">
    <property type="entry name" value="SANT"/>
    <property type="match status" value="2"/>
</dbReference>
<feature type="region of interest" description="Disordered" evidence="1">
    <location>
        <begin position="1"/>
        <end position="20"/>
    </location>
</feature>
<organism evidence="4 5">
    <name type="scientific">Tetradesmus obliquus</name>
    <name type="common">Green alga</name>
    <name type="synonym">Acutodesmus obliquus</name>
    <dbReference type="NCBI Taxonomy" id="3088"/>
    <lineage>
        <taxon>Eukaryota</taxon>
        <taxon>Viridiplantae</taxon>
        <taxon>Chlorophyta</taxon>
        <taxon>core chlorophytes</taxon>
        <taxon>Chlorophyceae</taxon>
        <taxon>CS clade</taxon>
        <taxon>Sphaeropleales</taxon>
        <taxon>Scenedesmaceae</taxon>
        <taxon>Tetradesmus</taxon>
    </lineage>
</organism>
<feature type="domain" description="Myb-like" evidence="2">
    <location>
        <begin position="13"/>
        <end position="64"/>
    </location>
</feature>
<dbReference type="InterPro" id="IPR001005">
    <property type="entry name" value="SANT/Myb"/>
</dbReference>
<evidence type="ECO:0000313" key="5">
    <source>
        <dbReference type="Proteomes" id="UP001244341"/>
    </source>
</evidence>
<feature type="domain" description="HTH myb-type" evidence="3">
    <location>
        <begin position="17"/>
        <end position="68"/>
    </location>
</feature>
<dbReference type="EMBL" id="CP126217">
    <property type="protein sequence ID" value="WIA19502.1"/>
    <property type="molecule type" value="Genomic_DNA"/>
</dbReference>
<dbReference type="InterPro" id="IPR050560">
    <property type="entry name" value="MYB_TF"/>
</dbReference>
<proteinExistence type="predicted"/>
<feature type="domain" description="Myb-like" evidence="2">
    <location>
        <begin position="65"/>
        <end position="115"/>
    </location>
</feature>
<dbReference type="InterPro" id="IPR017930">
    <property type="entry name" value="Myb_dom"/>
</dbReference>
<gene>
    <name evidence="4" type="ORF">OEZ85_004113</name>
</gene>
<dbReference type="PANTHER" id="PTHR45614">
    <property type="entry name" value="MYB PROTEIN-RELATED"/>
    <property type="match status" value="1"/>
</dbReference>
<evidence type="ECO:0000259" key="2">
    <source>
        <dbReference type="PROSITE" id="PS50090"/>
    </source>
</evidence>
<evidence type="ECO:0000313" key="4">
    <source>
        <dbReference type="EMBL" id="WIA19502.1"/>
    </source>
</evidence>
<dbReference type="PANTHER" id="PTHR45614:SF25">
    <property type="entry name" value="MYB PROTEIN"/>
    <property type="match status" value="1"/>
</dbReference>
<dbReference type="Gene3D" id="1.10.10.60">
    <property type="entry name" value="Homeodomain-like"/>
    <property type="match status" value="2"/>
</dbReference>
<name>A0ABY8UGQ8_TETOB</name>
<dbReference type="InterPro" id="IPR009057">
    <property type="entry name" value="Homeodomain-like_sf"/>
</dbReference>
<reference evidence="4 5" key="1">
    <citation type="submission" date="2023-05" db="EMBL/GenBank/DDBJ databases">
        <title>A 100% complete, gapless, phased diploid assembly of the Scenedesmus obliquus UTEX 3031 genome.</title>
        <authorList>
            <person name="Biondi T.C."/>
            <person name="Hanschen E.R."/>
            <person name="Kwon T."/>
            <person name="Eng W."/>
            <person name="Kruse C.P.S."/>
            <person name="Koehler S.I."/>
            <person name="Kunde Y."/>
            <person name="Gleasner C.D."/>
            <person name="You Mak K.T."/>
            <person name="Polle J."/>
            <person name="Hovde B.T."/>
            <person name="Starkenburg S.R."/>
        </authorList>
    </citation>
    <scope>NUCLEOTIDE SEQUENCE [LARGE SCALE GENOMIC DNA]</scope>
    <source>
        <strain evidence="4 5">DOE0152z</strain>
    </source>
</reference>
<keyword evidence="5" id="KW-1185">Reference proteome</keyword>
<dbReference type="PROSITE" id="PS51294">
    <property type="entry name" value="HTH_MYB"/>
    <property type="match status" value="2"/>
</dbReference>